<evidence type="ECO:0000256" key="7">
    <source>
        <dbReference type="ARBA" id="ARBA00022898"/>
    </source>
</evidence>
<dbReference type="InterPro" id="IPR050087">
    <property type="entry name" value="AON_synthase_class-II"/>
</dbReference>
<dbReference type="Gene3D" id="3.40.640.10">
    <property type="entry name" value="Type I PLP-dependent aspartate aminotransferase-like (Major domain)"/>
    <property type="match status" value="1"/>
</dbReference>
<dbReference type="GO" id="GO:0046513">
    <property type="term" value="P:ceramide biosynthetic process"/>
    <property type="evidence" value="ECO:0000318"/>
    <property type="project" value="GO_Central"/>
</dbReference>
<evidence type="ECO:0000313" key="17">
    <source>
        <dbReference type="Proteomes" id="UP000015101"/>
    </source>
</evidence>
<dbReference type="HOGENOM" id="CLU_015846_0_2_1"/>
<dbReference type="CTD" id="20194991"/>
<dbReference type="STRING" id="6412.T1EEI9"/>
<dbReference type="EMBL" id="KB097700">
    <property type="protein sequence ID" value="ESN91666.1"/>
    <property type="molecule type" value="Genomic_DNA"/>
</dbReference>
<dbReference type="Proteomes" id="UP000015101">
    <property type="component" value="Unassembled WGS sequence"/>
</dbReference>
<dbReference type="InterPro" id="IPR015421">
    <property type="entry name" value="PyrdxlP-dep_Trfase_major"/>
</dbReference>
<evidence type="ECO:0000259" key="14">
    <source>
        <dbReference type="Pfam" id="PF00155"/>
    </source>
</evidence>
<evidence type="ECO:0000256" key="13">
    <source>
        <dbReference type="ARBA" id="ARBA00042649"/>
    </source>
</evidence>
<evidence type="ECO:0000256" key="4">
    <source>
        <dbReference type="ARBA" id="ARBA00008392"/>
    </source>
</evidence>
<evidence type="ECO:0000256" key="12">
    <source>
        <dbReference type="ARBA" id="ARBA00041765"/>
    </source>
</evidence>
<reference evidence="17" key="1">
    <citation type="submission" date="2012-12" db="EMBL/GenBank/DDBJ databases">
        <authorList>
            <person name="Hellsten U."/>
            <person name="Grimwood J."/>
            <person name="Chapman J.A."/>
            <person name="Shapiro H."/>
            <person name="Aerts A."/>
            <person name="Otillar R.P."/>
            <person name="Terry A.Y."/>
            <person name="Boore J.L."/>
            <person name="Simakov O."/>
            <person name="Marletaz F."/>
            <person name="Cho S.-J."/>
            <person name="Edsinger-Gonzales E."/>
            <person name="Havlak P."/>
            <person name="Kuo D.-H."/>
            <person name="Larsson T."/>
            <person name="Lv J."/>
            <person name="Arendt D."/>
            <person name="Savage R."/>
            <person name="Osoegawa K."/>
            <person name="de Jong P."/>
            <person name="Lindberg D.R."/>
            <person name="Seaver E.C."/>
            <person name="Weisblat D.A."/>
            <person name="Putnam N.H."/>
            <person name="Grigoriev I.V."/>
            <person name="Rokhsar D.S."/>
        </authorList>
    </citation>
    <scope>NUCLEOTIDE SEQUENCE</scope>
</reference>
<dbReference type="PANTHER" id="PTHR13693:SF2">
    <property type="entry name" value="SERINE PALMITOYLTRANSFERASE 1"/>
    <property type="match status" value="1"/>
</dbReference>
<evidence type="ECO:0000256" key="10">
    <source>
        <dbReference type="ARBA" id="ARBA00023315"/>
    </source>
</evidence>
<keyword evidence="17" id="KW-1185">Reference proteome</keyword>
<evidence type="ECO:0000313" key="16">
    <source>
        <dbReference type="EnsemblMetazoa" id="HelroP108446"/>
    </source>
</evidence>
<dbReference type="Pfam" id="PF00155">
    <property type="entry name" value="Aminotran_1_2"/>
    <property type="match status" value="1"/>
</dbReference>
<evidence type="ECO:0000256" key="8">
    <source>
        <dbReference type="ARBA" id="ARBA00022919"/>
    </source>
</evidence>
<dbReference type="OrthoDB" id="3168162at2759"/>
<dbReference type="PANTHER" id="PTHR13693">
    <property type="entry name" value="CLASS II AMINOTRANSFERASE/8-AMINO-7-OXONONANOATE SYNTHASE"/>
    <property type="match status" value="1"/>
</dbReference>
<dbReference type="FunCoup" id="T1EEI9">
    <property type="interactions" value="1931"/>
</dbReference>
<dbReference type="eggNOG" id="KOG1358">
    <property type="taxonomic scope" value="Eukaryota"/>
</dbReference>
<dbReference type="GO" id="GO:0030170">
    <property type="term" value="F:pyridoxal phosphate binding"/>
    <property type="evidence" value="ECO:0007669"/>
    <property type="project" value="InterPro"/>
</dbReference>
<keyword evidence="6" id="KW-0808">Transferase</keyword>
<dbReference type="InterPro" id="IPR015424">
    <property type="entry name" value="PyrdxlP-dep_Trfase"/>
</dbReference>
<dbReference type="GO" id="GO:0046512">
    <property type="term" value="P:sphingosine biosynthetic process"/>
    <property type="evidence" value="ECO:0000318"/>
    <property type="project" value="GO_Central"/>
</dbReference>
<accession>T1EEI9</accession>
<evidence type="ECO:0000256" key="5">
    <source>
        <dbReference type="ARBA" id="ARBA00013220"/>
    </source>
</evidence>
<dbReference type="RefSeq" id="XP_009030488.1">
    <property type="nucleotide sequence ID" value="XM_009032240.1"/>
</dbReference>
<evidence type="ECO:0000256" key="2">
    <source>
        <dbReference type="ARBA" id="ARBA00004760"/>
    </source>
</evidence>
<proteinExistence type="inferred from homology"/>
<dbReference type="Gene3D" id="3.90.1150.10">
    <property type="entry name" value="Aspartate Aminotransferase, domain 1"/>
    <property type="match status" value="1"/>
</dbReference>
<reference evidence="15 17" key="2">
    <citation type="journal article" date="2013" name="Nature">
        <title>Insights into bilaterian evolution from three spiralian genomes.</title>
        <authorList>
            <person name="Simakov O."/>
            <person name="Marletaz F."/>
            <person name="Cho S.J."/>
            <person name="Edsinger-Gonzales E."/>
            <person name="Havlak P."/>
            <person name="Hellsten U."/>
            <person name="Kuo D.H."/>
            <person name="Larsson T."/>
            <person name="Lv J."/>
            <person name="Arendt D."/>
            <person name="Savage R."/>
            <person name="Osoegawa K."/>
            <person name="de Jong P."/>
            <person name="Grimwood J."/>
            <person name="Chapman J.A."/>
            <person name="Shapiro H."/>
            <person name="Aerts A."/>
            <person name="Otillar R.P."/>
            <person name="Terry A.Y."/>
            <person name="Boore J.L."/>
            <person name="Grigoriev I.V."/>
            <person name="Lindberg D.R."/>
            <person name="Seaver E.C."/>
            <person name="Weisblat D.A."/>
            <person name="Putnam N.H."/>
            <person name="Rokhsar D.S."/>
        </authorList>
    </citation>
    <scope>NUCLEOTIDE SEQUENCE</scope>
</reference>
<evidence type="ECO:0000313" key="15">
    <source>
        <dbReference type="EMBL" id="ESN91666.1"/>
    </source>
</evidence>
<dbReference type="KEGG" id="hro:HELRODRAFT_108446"/>
<dbReference type="InParanoid" id="T1EEI9"/>
<name>T1EEI9_HELRO</name>
<dbReference type="EnsemblMetazoa" id="HelroT108446">
    <property type="protein sequence ID" value="HelroP108446"/>
    <property type="gene ID" value="HelroG108446"/>
</dbReference>
<dbReference type="InterPro" id="IPR015422">
    <property type="entry name" value="PyrdxlP-dep_Trfase_small"/>
</dbReference>
<reference evidence="16" key="3">
    <citation type="submission" date="2015-06" db="UniProtKB">
        <authorList>
            <consortium name="EnsemblMetazoa"/>
        </authorList>
    </citation>
    <scope>IDENTIFICATION</scope>
</reference>
<dbReference type="GO" id="GO:0005783">
    <property type="term" value="C:endoplasmic reticulum"/>
    <property type="evidence" value="ECO:0000318"/>
    <property type="project" value="GO_Central"/>
</dbReference>
<keyword evidence="9" id="KW-0443">Lipid metabolism</keyword>
<feature type="domain" description="Aminotransferase class I/classII large" evidence="14">
    <location>
        <begin position="124"/>
        <end position="485"/>
    </location>
</feature>
<comment type="pathway">
    <text evidence="2">Lipid metabolism; sphingolipid metabolism.</text>
</comment>
<dbReference type="FunFam" id="3.40.640.10:FF:000049">
    <property type="entry name" value="serine palmitoyltransferase 1 isoform X1"/>
    <property type="match status" value="1"/>
</dbReference>
<dbReference type="GeneID" id="20194991"/>
<evidence type="ECO:0000256" key="1">
    <source>
        <dbReference type="ARBA" id="ARBA00001933"/>
    </source>
</evidence>
<evidence type="ECO:0000256" key="3">
    <source>
        <dbReference type="ARBA" id="ARBA00004991"/>
    </source>
</evidence>
<comment type="cofactor">
    <cofactor evidence="1">
        <name>pyridoxal 5'-phosphate</name>
        <dbReference type="ChEBI" id="CHEBI:597326"/>
    </cofactor>
</comment>
<comment type="similarity">
    <text evidence="4">Belongs to the class-II pyridoxal-phosphate-dependent aminotransferase family.</text>
</comment>
<dbReference type="EC" id="2.3.1.50" evidence="5"/>
<dbReference type="EMBL" id="AMQM01002154">
    <property type="status" value="NOT_ANNOTATED_CDS"/>
    <property type="molecule type" value="Genomic_DNA"/>
</dbReference>
<keyword evidence="7" id="KW-0663">Pyridoxal phosphate</keyword>
<sequence length="495" mass="56113">MAIPVNEGIRVMNLEQDIDEVSREVVPASWDLYEMIQAFLQAPSYHVYFEILLIAWIARLVLFTKSYKPSRTVLTEKEKEELIDEWQPEALVPDVDEDHPLLQNINNRLIHGKIGKYVKINDKECLNMASMNFLSMSARKDIEESAVKSLRKYGVGSCGPRGFYGTVDVHLKLEEKLEKFMRCEEAIIYSYGFATIASAIPAYSKRGDIIFADEGVHFAIQKGIQASRSKAVFFKHNDLADLERLLQIQQEEDRRNPKKAKVTRRFMVIEGLYLNYGDLCPLPQLIELRNKYKVRIFLDETVSFGTLGATGRGVTEHYNVDMNEIDLMAGSLEYALASVGGFCCGKAYVIDHQRLSGLGYCFSASCPPMLAQSAITALEILEDKPEMLEKLRKICQHAHEELNKLEGVRIGGSDISPILHMYISKSISREQDSILLRKIVQMAEEKNLALTMAAYLDEEIFMPQPSIRIPISVEMDYGDIDEAVNILKPILKALL</sequence>
<dbReference type="SUPFAM" id="SSF53383">
    <property type="entry name" value="PLP-dependent transferases"/>
    <property type="match status" value="1"/>
</dbReference>
<gene>
    <name evidence="16" type="primary">20194991</name>
    <name evidence="15" type="ORF">HELRODRAFT_108446</name>
</gene>
<dbReference type="InterPro" id="IPR004839">
    <property type="entry name" value="Aminotransferase_I/II_large"/>
</dbReference>
<protein>
    <recommendedName>
        <fullName evidence="11">Serine palmitoyltransferase 1</fullName>
        <ecNumber evidence="5">2.3.1.50</ecNumber>
    </recommendedName>
    <alternativeName>
        <fullName evidence="12">Long chain base biosynthesis protein 1</fullName>
    </alternativeName>
    <alternativeName>
        <fullName evidence="13">Serine-palmitoyl-CoA transferase 1</fullName>
    </alternativeName>
</protein>
<dbReference type="GO" id="GO:0016020">
    <property type="term" value="C:membrane"/>
    <property type="evidence" value="ECO:0007669"/>
    <property type="project" value="GOC"/>
</dbReference>
<dbReference type="GO" id="GO:0004758">
    <property type="term" value="F:serine C-palmitoyltransferase activity"/>
    <property type="evidence" value="ECO:0000318"/>
    <property type="project" value="GO_Central"/>
</dbReference>
<comment type="pathway">
    <text evidence="3">Sphingolipid metabolism.</text>
</comment>
<evidence type="ECO:0000256" key="6">
    <source>
        <dbReference type="ARBA" id="ARBA00022679"/>
    </source>
</evidence>
<evidence type="ECO:0000256" key="11">
    <source>
        <dbReference type="ARBA" id="ARBA00041066"/>
    </source>
</evidence>
<organism evidence="16 17">
    <name type="scientific">Helobdella robusta</name>
    <name type="common">Californian leech</name>
    <dbReference type="NCBI Taxonomy" id="6412"/>
    <lineage>
        <taxon>Eukaryota</taxon>
        <taxon>Metazoa</taxon>
        <taxon>Spiralia</taxon>
        <taxon>Lophotrochozoa</taxon>
        <taxon>Annelida</taxon>
        <taxon>Clitellata</taxon>
        <taxon>Hirudinea</taxon>
        <taxon>Rhynchobdellida</taxon>
        <taxon>Glossiphoniidae</taxon>
        <taxon>Helobdella</taxon>
    </lineage>
</organism>
<keyword evidence="8" id="KW-0746">Sphingolipid metabolism</keyword>
<dbReference type="AlphaFoldDB" id="T1EEI9"/>
<dbReference type="OMA" id="LTKYGCG"/>
<evidence type="ECO:0000256" key="9">
    <source>
        <dbReference type="ARBA" id="ARBA00023098"/>
    </source>
</evidence>
<keyword evidence="10" id="KW-0012">Acyltransferase</keyword>